<dbReference type="AlphaFoldDB" id="A0AAD2A4A9"/>
<keyword evidence="2" id="KW-0677">Repeat</keyword>
<organism evidence="3 4">
    <name type="scientific">Fraxinus pennsylvanica</name>
    <dbReference type="NCBI Taxonomy" id="56036"/>
    <lineage>
        <taxon>Eukaryota</taxon>
        <taxon>Viridiplantae</taxon>
        <taxon>Streptophyta</taxon>
        <taxon>Embryophyta</taxon>
        <taxon>Tracheophyta</taxon>
        <taxon>Spermatophyta</taxon>
        <taxon>Magnoliopsida</taxon>
        <taxon>eudicotyledons</taxon>
        <taxon>Gunneridae</taxon>
        <taxon>Pentapetalae</taxon>
        <taxon>asterids</taxon>
        <taxon>lamiids</taxon>
        <taxon>Lamiales</taxon>
        <taxon>Oleaceae</taxon>
        <taxon>Oleeae</taxon>
        <taxon>Fraxinus</taxon>
    </lineage>
</organism>
<reference evidence="3" key="1">
    <citation type="submission" date="2023-05" db="EMBL/GenBank/DDBJ databases">
        <authorList>
            <person name="Huff M."/>
        </authorList>
    </citation>
    <scope>NUCLEOTIDE SEQUENCE</scope>
</reference>
<dbReference type="InterPro" id="IPR002885">
    <property type="entry name" value="PPR_rpt"/>
</dbReference>
<dbReference type="Proteomes" id="UP000834106">
    <property type="component" value="Chromosome 16"/>
</dbReference>
<evidence type="ECO:0000313" key="3">
    <source>
        <dbReference type="EMBL" id="CAI9778327.1"/>
    </source>
</evidence>
<keyword evidence="4" id="KW-1185">Reference proteome</keyword>
<proteinExistence type="inferred from homology"/>
<dbReference type="NCBIfam" id="TIGR00756">
    <property type="entry name" value="PPR"/>
    <property type="match status" value="1"/>
</dbReference>
<evidence type="ECO:0000256" key="1">
    <source>
        <dbReference type="ARBA" id="ARBA00007626"/>
    </source>
</evidence>
<gene>
    <name evidence="3" type="ORF">FPE_LOCUS25757</name>
</gene>
<dbReference type="EMBL" id="OU503051">
    <property type="protein sequence ID" value="CAI9778327.1"/>
    <property type="molecule type" value="Genomic_DNA"/>
</dbReference>
<evidence type="ECO:0000256" key="2">
    <source>
        <dbReference type="ARBA" id="ARBA00022737"/>
    </source>
</evidence>
<comment type="similarity">
    <text evidence="1">Belongs to the PPR family. P subfamily.</text>
</comment>
<dbReference type="Gene3D" id="1.25.40.10">
    <property type="entry name" value="Tetratricopeptide repeat domain"/>
    <property type="match status" value="2"/>
</dbReference>
<evidence type="ECO:0008006" key="5">
    <source>
        <dbReference type="Google" id="ProtNLM"/>
    </source>
</evidence>
<dbReference type="InterPro" id="IPR011990">
    <property type="entry name" value="TPR-like_helical_dom_sf"/>
</dbReference>
<sequence>MHSFGGFCPGFTESHMKWDRERLLVDPLACQISERTAKITFLCYPSQSFPASSPINMLSPHPCFLTSFNSMTMQDCLRKHLKTFYKILEFNIKPLVKHLSCILEILVAYRNFLQAAFDLFWMKVKGCNPDIVHYNTVILGRASDACKVLEDMPSNGCLPILVSYRTVVLGCCAVRAGFCNMGEIEDASEVLREMLRHGGNPHIESWAEIIPKICAVDDTEIIRDILKEVLKVEIKPDTRIVEIGAGLEEYLIKMTQIRSRIH</sequence>
<dbReference type="Pfam" id="PF01535">
    <property type="entry name" value="PPR"/>
    <property type="match status" value="1"/>
</dbReference>
<accession>A0AAD2A4A9</accession>
<dbReference type="PANTHER" id="PTHR47941">
    <property type="entry name" value="PENTATRICOPEPTIDE REPEAT-CONTAINING PROTEIN 3, MITOCHONDRIAL"/>
    <property type="match status" value="1"/>
</dbReference>
<protein>
    <recommendedName>
        <fullName evidence="5">Pentatricopeptide repeat-containing protein</fullName>
    </recommendedName>
</protein>
<evidence type="ECO:0000313" key="4">
    <source>
        <dbReference type="Proteomes" id="UP000834106"/>
    </source>
</evidence>
<name>A0AAD2A4A9_9LAMI</name>